<dbReference type="Proteomes" id="UP000236728">
    <property type="component" value="Unassembled WGS sequence"/>
</dbReference>
<accession>A0A1H5Y124</accession>
<name>A0A1H5Y124_9BACT</name>
<keyword evidence="1" id="KW-0812">Transmembrane</keyword>
<dbReference type="EMBL" id="FNVA01000003">
    <property type="protein sequence ID" value="SEG17475.1"/>
    <property type="molecule type" value="Genomic_DNA"/>
</dbReference>
<keyword evidence="1" id="KW-0472">Membrane</keyword>
<feature type="transmembrane region" description="Helical" evidence="1">
    <location>
        <begin position="172"/>
        <end position="193"/>
    </location>
</feature>
<organism evidence="2 3">
    <name type="scientific">Bryocella elongata</name>
    <dbReference type="NCBI Taxonomy" id="863522"/>
    <lineage>
        <taxon>Bacteria</taxon>
        <taxon>Pseudomonadati</taxon>
        <taxon>Acidobacteriota</taxon>
        <taxon>Terriglobia</taxon>
        <taxon>Terriglobales</taxon>
        <taxon>Acidobacteriaceae</taxon>
        <taxon>Bryocella</taxon>
    </lineage>
</organism>
<dbReference type="AlphaFoldDB" id="A0A1H5Y124"/>
<sequence length="217" mass="23188">MIITDTIVAPSYSPLTTEARQAPRKHLSWRTTVRFHPLLVQFVLLAASTTAFAALPQSADIPVAPVAGDAAAVIQHCGPPSSDSSTYDPTTRRMQRVLLYDHAGMLLRFQPAGASWSFTSGTLDGQVASLHTLESAFQCMRDGMGHGSVAASSSPNPQATFGPQDDGLLSLFGVRSFLTLALLSLATALLVVWPPPRRMMVVRGREVLTMPSVENSG</sequence>
<keyword evidence="3" id="KW-1185">Reference proteome</keyword>
<proteinExistence type="predicted"/>
<protein>
    <submittedName>
        <fullName evidence="2">Uncharacterized protein</fullName>
    </submittedName>
</protein>
<evidence type="ECO:0000313" key="2">
    <source>
        <dbReference type="EMBL" id="SEG17475.1"/>
    </source>
</evidence>
<reference evidence="2 3" key="1">
    <citation type="submission" date="2016-10" db="EMBL/GenBank/DDBJ databases">
        <authorList>
            <person name="de Groot N.N."/>
        </authorList>
    </citation>
    <scope>NUCLEOTIDE SEQUENCE [LARGE SCALE GENOMIC DNA]</scope>
    <source>
        <strain evidence="2 3">DSM 22489</strain>
    </source>
</reference>
<evidence type="ECO:0000256" key="1">
    <source>
        <dbReference type="SAM" id="Phobius"/>
    </source>
</evidence>
<keyword evidence="1" id="KW-1133">Transmembrane helix</keyword>
<evidence type="ECO:0000313" key="3">
    <source>
        <dbReference type="Proteomes" id="UP000236728"/>
    </source>
</evidence>
<feature type="transmembrane region" description="Helical" evidence="1">
    <location>
        <begin position="35"/>
        <end position="55"/>
    </location>
</feature>
<gene>
    <name evidence="2" type="ORF">SAMN05421819_2061</name>
</gene>